<evidence type="ECO:0000256" key="7">
    <source>
        <dbReference type="PROSITE-ProRule" id="PRU01091"/>
    </source>
</evidence>
<dbReference type="CDD" id="cd00383">
    <property type="entry name" value="trans_reg_C"/>
    <property type="match status" value="1"/>
</dbReference>
<dbReference type="eggNOG" id="COG0745">
    <property type="taxonomic scope" value="Bacteria"/>
</dbReference>
<dbReference type="SUPFAM" id="SSF46894">
    <property type="entry name" value="C-terminal effector domain of the bipartite response regulators"/>
    <property type="match status" value="1"/>
</dbReference>
<evidence type="ECO:0000256" key="3">
    <source>
        <dbReference type="ARBA" id="ARBA00023125"/>
    </source>
</evidence>
<evidence type="ECO:0000259" key="9">
    <source>
        <dbReference type="PROSITE" id="PS51755"/>
    </source>
</evidence>
<evidence type="ECO:0000256" key="4">
    <source>
        <dbReference type="ARBA" id="ARBA00023163"/>
    </source>
</evidence>
<reference evidence="10 11" key="1">
    <citation type="journal article" date="2010" name="PLoS ONE">
        <title>The glycobiome of the rumen bacterium Butyrivibrio proteoclasticus B316(T) highlights adaptation to a polysaccharide-rich environment.</title>
        <authorList>
            <person name="Kelly W.J."/>
            <person name="Leahy S.C."/>
            <person name="Altermann E."/>
            <person name="Yeoman C.J."/>
            <person name="Dunne J.C."/>
            <person name="Kong Z."/>
            <person name="Pacheco D.M."/>
            <person name="Li D."/>
            <person name="Noel S.J."/>
            <person name="Moon C.D."/>
            <person name="Cookson A.L."/>
            <person name="Attwood G.T."/>
        </authorList>
    </citation>
    <scope>NUCLEOTIDE SEQUENCE [LARGE SCALE GENOMIC DNA]</scope>
    <source>
        <strain evidence="11">ATCC 51982 / DSM 14932 / B316</strain>
    </source>
</reference>
<dbReference type="Pfam" id="PF00486">
    <property type="entry name" value="Trans_reg_C"/>
    <property type="match status" value="1"/>
</dbReference>
<dbReference type="SUPFAM" id="SSF52172">
    <property type="entry name" value="CheY-like"/>
    <property type="match status" value="1"/>
</dbReference>
<dbReference type="InterPro" id="IPR036388">
    <property type="entry name" value="WH-like_DNA-bd_sf"/>
</dbReference>
<dbReference type="PANTHER" id="PTHR48111">
    <property type="entry name" value="REGULATOR OF RPOS"/>
    <property type="match status" value="1"/>
</dbReference>
<feature type="DNA-binding region" description="OmpR/PhoB-type" evidence="7">
    <location>
        <begin position="132"/>
        <end position="230"/>
    </location>
</feature>
<protein>
    <recommendedName>
        <fullName evidence="1">Stage 0 sporulation protein A homolog</fullName>
    </recommendedName>
</protein>
<dbReference type="PROSITE" id="PS50110">
    <property type="entry name" value="RESPONSE_REGULATORY"/>
    <property type="match status" value="1"/>
</dbReference>
<dbReference type="HOGENOM" id="CLU_000445_30_3_9"/>
<dbReference type="STRING" id="515622.bpr_I2891"/>
<dbReference type="InterPro" id="IPR016032">
    <property type="entry name" value="Sig_transdc_resp-reg_C-effctor"/>
</dbReference>
<comment type="function">
    <text evidence="5">May play the central regulatory role in sporulation. It may be an element of the effector pathway responsible for the activation of sporulation genes in response to nutritional stress. Spo0A may act in concert with spo0H (a sigma factor) to control the expression of some genes that are critical to the sporulation process.</text>
</comment>
<keyword evidence="3 7" id="KW-0238">DNA-binding</keyword>
<evidence type="ECO:0000259" key="8">
    <source>
        <dbReference type="PROSITE" id="PS50110"/>
    </source>
</evidence>
<dbReference type="GO" id="GO:0005829">
    <property type="term" value="C:cytosol"/>
    <property type="evidence" value="ECO:0007669"/>
    <property type="project" value="TreeGrafter"/>
</dbReference>
<dbReference type="Gene3D" id="1.10.10.10">
    <property type="entry name" value="Winged helix-like DNA-binding domain superfamily/Winged helix DNA-binding domain"/>
    <property type="match status" value="1"/>
</dbReference>
<dbReference type="GO" id="GO:0000156">
    <property type="term" value="F:phosphorelay response regulator activity"/>
    <property type="evidence" value="ECO:0007669"/>
    <property type="project" value="TreeGrafter"/>
</dbReference>
<dbReference type="GO" id="GO:0032993">
    <property type="term" value="C:protein-DNA complex"/>
    <property type="evidence" value="ECO:0007669"/>
    <property type="project" value="TreeGrafter"/>
</dbReference>
<evidence type="ECO:0000256" key="2">
    <source>
        <dbReference type="ARBA" id="ARBA00023015"/>
    </source>
</evidence>
<dbReference type="InterPro" id="IPR011006">
    <property type="entry name" value="CheY-like_superfamily"/>
</dbReference>
<dbReference type="Gene3D" id="3.40.50.2300">
    <property type="match status" value="1"/>
</dbReference>
<dbReference type="SMART" id="SM00862">
    <property type="entry name" value="Trans_reg_C"/>
    <property type="match status" value="1"/>
</dbReference>
<proteinExistence type="predicted"/>
<feature type="domain" description="Response regulatory" evidence="8">
    <location>
        <begin position="9"/>
        <end position="122"/>
    </location>
</feature>
<accession>E0S0D4</accession>
<dbReference type="KEGG" id="bpb:bpr_I2891"/>
<dbReference type="AlphaFoldDB" id="E0S0D4"/>
<dbReference type="InterPro" id="IPR039420">
    <property type="entry name" value="WalR-like"/>
</dbReference>
<dbReference type="Proteomes" id="UP000001299">
    <property type="component" value="Chromosome 1"/>
</dbReference>
<evidence type="ECO:0000256" key="6">
    <source>
        <dbReference type="PROSITE-ProRule" id="PRU00169"/>
    </source>
</evidence>
<dbReference type="Pfam" id="PF00072">
    <property type="entry name" value="Response_reg"/>
    <property type="match status" value="1"/>
</dbReference>
<keyword evidence="2" id="KW-0805">Transcription regulation</keyword>
<keyword evidence="6" id="KW-0597">Phosphoprotein</keyword>
<dbReference type="EMBL" id="CP001810">
    <property type="protein sequence ID" value="ADL35621.1"/>
    <property type="molecule type" value="Genomic_DNA"/>
</dbReference>
<evidence type="ECO:0000256" key="5">
    <source>
        <dbReference type="ARBA" id="ARBA00024867"/>
    </source>
</evidence>
<dbReference type="GO" id="GO:0000976">
    <property type="term" value="F:transcription cis-regulatory region binding"/>
    <property type="evidence" value="ECO:0007669"/>
    <property type="project" value="TreeGrafter"/>
</dbReference>
<dbReference type="SMART" id="SM00448">
    <property type="entry name" value="REC"/>
    <property type="match status" value="1"/>
</dbReference>
<dbReference type="InterPro" id="IPR001789">
    <property type="entry name" value="Sig_transdc_resp-reg_receiver"/>
</dbReference>
<evidence type="ECO:0000313" key="11">
    <source>
        <dbReference type="Proteomes" id="UP000001299"/>
    </source>
</evidence>
<dbReference type="InterPro" id="IPR001867">
    <property type="entry name" value="OmpR/PhoB-type_DNA-bd"/>
</dbReference>
<organism evidence="10 11">
    <name type="scientific">Butyrivibrio proteoclasticus (strain ATCC 51982 / DSM 14932 / B316)</name>
    <name type="common">Clostridium proteoclasticum</name>
    <dbReference type="NCBI Taxonomy" id="515622"/>
    <lineage>
        <taxon>Bacteria</taxon>
        <taxon>Bacillati</taxon>
        <taxon>Bacillota</taxon>
        <taxon>Clostridia</taxon>
        <taxon>Lachnospirales</taxon>
        <taxon>Lachnospiraceae</taxon>
        <taxon>Butyrivibrio</taxon>
    </lineage>
</organism>
<feature type="modified residue" description="4-aspartylphosphate" evidence="6">
    <location>
        <position position="58"/>
    </location>
</feature>
<dbReference type="PANTHER" id="PTHR48111:SF43">
    <property type="entry name" value="STAGE 0 SPORULATION PROTEIN A HOMOLOG"/>
    <property type="match status" value="1"/>
</dbReference>
<dbReference type="GO" id="GO:0006355">
    <property type="term" value="P:regulation of DNA-templated transcription"/>
    <property type="evidence" value="ECO:0007669"/>
    <property type="project" value="InterPro"/>
</dbReference>
<gene>
    <name evidence="10" type="ordered locus">bpr_I2891</name>
</gene>
<keyword evidence="4" id="KW-0804">Transcription</keyword>
<evidence type="ECO:0000313" key="10">
    <source>
        <dbReference type="EMBL" id="ADL35621.1"/>
    </source>
</evidence>
<name>E0S0D4_BUTPB</name>
<dbReference type="PROSITE" id="PS51755">
    <property type="entry name" value="OMPR_PHOB"/>
    <property type="match status" value="1"/>
</dbReference>
<feature type="domain" description="OmpR/PhoB-type" evidence="9">
    <location>
        <begin position="132"/>
        <end position="230"/>
    </location>
</feature>
<sequence>MVKGVNMRKVFIVEDDEIIAGQVAKHLETWQMKPFKAQDFQNIIGEFEKAQPDIVLMDLKLPAYNGFYWCSEIRKISQVPIVFLSSADDNMNIVMAMNMGADDFIAKPFDLQVLTAKIQAILRRSYGESIAVHELEVKNVRLNLDDTSASVGDNRLDLTKNEYLILKTLMEQQGKVVSRETIMERLWGADEFVDDNTLTVNVTRIRKKLDAAGAEDFIATKRGMGYIVGEE</sequence>
<dbReference type="CDD" id="cd18159">
    <property type="entry name" value="REC_OmpR_NsrR-like"/>
    <property type="match status" value="1"/>
</dbReference>
<evidence type="ECO:0000256" key="1">
    <source>
        <dbReference type="ARBA" id="ARBA00018672"/>
    </source>
</evidence>
<keyword evidence="11" id="KW-1185">Reference proteome</keyword>